<dbReference type="PANTHER" id="PTHR33018">
    <property type="entry name" value="OS10G0338966 PROTEIN-RELATED"/>
    <property type="match status" value="1"/>
</dbReference>
<dbReference type="SUPFAM" id="SSF54001">
    <property type="entry name" value="Cysteine proteinases"/>
    <property type="match status" value="1"/>
</dbReference>
<dbReference type="InterPro" id="IPR038765">
    <property type="entry name" value="Papain-like_cys_pep_sf"/>
</dbReference>
<dbReference type="AlphaFoldDB" id="A0AAV0CHH9"/>
<evidence type="ECO:0000313" key="2">
    <source>
        <dbReference type="EMBL" id="CAH9077228.1"/>
    </source>
</evidence>
<comment type="caution">
    <text evidence="2">The sequence shown here is derived from an EMBL/GenBank/DDBJ whole genome shotgun (WGS) entry which is preliminary data.</text>
</comment>
<dbReference type="Gene3D" id="3.40.395.10">
    <property type="entry name" value="Adenoviral Proteinase, Chain A"/>
    <property type="match status" value="1"/>
</dbReference>
<organism evidence="2 3">
    <name type="scientific">Cuscuta epithymum</name>
    <dbReference type="NCBI Taxonomy" id="186058"/>
    <lineage>
        <taxon>Eukaryota</taxon>
        <taxon>Viridiplantae</taxon>
        <taxon>Streptophyta</taxon>
        <taxon>Embryophyta</taxon>
        <taxon>Tracheophyta</taxon>
        <taxon>Spermatophyta</taxon>
        <taxon>Magnoliopsida</taxon>
        <taxon>eudicotyledons</taxon>
        <taxon>Gunneridae</taxon>
        <taxon>Pentapetalae</taxon>
        <taxon>asterids</taxon>
        <taxon>lamiids</taxon>
        <taxon>Solanales</taxon>
        <taxon>Convolvulaceae</taxon>
        <taxon>Cuscuteae</taxon>
        <taxon>Cuscuta</taxon>
        <taxon>Cuscuta subgen. Cuscuta</taxon>
    </lineage>
</organism>
<feature type="signal peptide" evidence="1">
    <location>
        <begin position="1"/>
        <end position="20"/>
    </location>
</feature>
<reference evidence="2" key="1">
    <citation type="submission" date="2022-07" db="EMBL/GenBank/DDBJ databases">
        <authorList>
            <person name="Macas J."/>
            <person name="Novak P."/>
            <person name="Neumann P."/>
        </authorList>
    </citation>
    <scope>NUCLEOTIDE SEQUENCE</scope>
</reference>
<keyword evidence="3" id="KW-1185">Reference proteome</keyword>
<dbReference type="PANTHER" id="PTHR33018:SF34">
    <property type="entry name" value="OS02G0472350 PROTEIN"/>
    <property type="match status" value="1"/>
</dbReference>
<evidence type="ECO:0000256" key="1">
    <source>
        <dbReference type="SAM" id="SignalP"/>
    </source>
</evidence>
<name>A0AAV0CHH9_9ASTE</name>
<accession>A0AAV0CHH9</accession>
<evidence type="ECO:0000313" key="3">
    <source>
        <dbReference type="Proteomes" id="UP001152523"/>
    </source>
</evidence>
<dbReference type="EMBL" id="CAMAPF010000031">
    <property type="protein sequence ID" value="CAH9077228.1"/>
    <property type="molecule type" value="Genomic_DNA"/>
</dbReference>
<gene>
    <name evidence="2" type="ORF">CEPIT_LOCUS6104</name>
</gene>
<proteinExistence type="predicted"/>
<protein>
    <submittedName>
        <fullName evidence="2">Uncharacterized protein</fullName>
    </submittedName>
</protein>
<sequence length="110" mass="12948">MLSALILEVWIFYLYKQCVQKNMKNTYGFFDPHSIQEVGNKPDEVQTYILSYLGEDKECYLFPYYYPNHWQLFVLCPMQNSIVFLCSLGNKPKKNIKESFGFVYASASND</sequence>
<feature type="chain" id="PRO_5043572290" evidence="1">
    <location>
        <begin position="21"/>
        <end position="110"/>
    </location>
</feature>
<keyword evidence="1" id="KW-0732">Signal</keyword>
<dbReference type="Proteomes" id="UP001152523">
    <property type="component" value="Unassembled WGS sequence"/>
</dbReference>